<dbReference type="AlphaFoldDB" id="A0A5E4QKI5"/>
<dbReference type="Proteomes" id="UP000324832">
    <property type="component" value="Unassembled WGS sequence"/>
</dbReference>
<evidence type="ECO:0000256" key="1">
    <source>
        <dbReference type="SAM" id="MobiDB-lite"/>
    </source>
</evidence>
<reference evidence="2 3" key="1">
    <citation type="submission" date="2017-07" db="EMBL/GenBank/DDBJ databases">
        <authorList>
            <person name="Talla V."/>
            <person name="Backstrom N."/>
        </authorList>
    </citation>
    <scope>NUCLEOTIDE SEQUENCE [LARGE SCALE GENOMIC DNA]</scope>
</reference>
<gene>
    <name evidence="2" type="ORF">LSINAPIS_LOCUS9285</name>
</gene>
<name>A0A5E4QKI5_9NEOP</name>
<keyword evidence="3" id="KW-1185">Reference proteome</keyword>
<protein>
    <submittedName>
        <fullName evidence="2">Uncharacterized protein</fullName>
    </submittedName>
</protein>
<feature type="region of interest" description="Disordered" evidence="1">
    <location>
        <begin position="58"/>
        <end position="84"/>
    </location>
</feature>
<evidence type="ECO:0000313" key="3">
    <source>
        <dbReference type="Proteomes" id="UP000324832"/>
    </source>
</evidence>
<sequence>VPKMYLLFDHWHFQVGVKLNFRLKTLRISIFEFDVSVYGVSWRRRAYASRPGDCALASTPRTPLDSLPRVSPAEVPRGSSQGHAYERSTALLPSAALLSRE</sequence>
<feature type="non-terminal residue" evidence="2">
    <location>
        <position position="1"/>
    </location>
</feature>
<dbReference type="EMBL" id="FZQP02003412">
    <property type="protein sequence ID" value="VVC98152.1"/>
    <property type="molecule type" value="Genomic_DNA"/>
</dbReference>
<accession>A0A5E4QKI5</accession>
<organism evidence="2 3">
    <name type="scientific">Leptidea sinapis</name>
    <dbReference type="NCBI Taxonomy" id="189913"/>
    <lineage>
        <taxon>Eukaryota</taxon>
        <taxon>Metazoa</taxon>
        <taxon>Ecdysozoa</taxon>
        <taxon>Arthropoda</taxon>
        <taxon>Hexapoda</taxon>
        <taxon>Insecta</taxon>
        <taxon>Pterygota</taxon>
        <taxon>Neoptera</taxon>
        <taxon>Endopterygota</taxon>
        <taxon>Lepidoptera</taxon>
        <taxon>Glossata</taxon>
        <taxon>Ditrysia</taxon>
        <taxon>Papilionoidea</taxon>
        <taxon>Pieridae</taxon>
        <taxon>Dismorphiinae</taxon>
        <taxon>Leptidea</taxon>
    </lineage>
</organism>
<proteinExistence type="predicted"/>
<evidence type="ECO:0000313" key="2">
    <source>
        <dbReference type="EMBL" id="VVC98152.1"/>
    </source>
</evidence>